<dbReference type="GO" id="GO:0005886">
    <property type="term" value="C:plasma membrane"/>
    <property type="evidence" value="ECO:0007669"/>
    <property type="project" value="UniProtKB-SubCell"/>
</dbReference>
<feature type="transmembrane region" description="Helical" evidence="6">
    <location>
        <begin position="241"/>
        <end position="261"/>
    </location>
</feature>
<comment type="subcellular location">
    <subcellularLocation>
        <location evidence="1">Cell membrane</location>
        <topology evidence="1">Multi-pass membrane protein</topology>
    </subcellularLocation>
</comment>
<evidence type="ECO:0000256" key="1">
    <source>
        <dbReference type="ARBA" id="ARBA00004651"/>
    </source>
</evidence>
<feature type="transmembrane region" description="Helical" evidence="6">
    <location>
        <begin position="209"/>
        <end position="229"/>
    </location>
</feature>
<evidence type="ECO:0000313" key="7">
    <source>
        <dbReference type="EMBL" id="GIG83321.1"/>
    </source>
</evidence>
<accession>A0A8J3VAI2</accession>
<dbReference type="Pfam" id="PF07690">
    <property type="entry name" value="MFS_1"/>
    <property type="match status" value="1"/>
</dbReference>
<dbReference type="GO" id="GO:0022857">
    <property type="term" value="F:transmembrane transporter activity"/>
    <property type="evidence" value="ECO:0007669"/>
    <property type="project" value="InterPro"/>
</dbReference>
<feature type="transmembrane region" description="Helical" evidence="6">
    <location>
        <begin position="335"/>
        <end position="353"/>
    </location>
</feature>
<evidence type="ECO:0008006" key="9">
    <source>
        <dbReference type="Google" id="ProtNLM"/>
    </source>
</evidence>
<proteinExistence type="predicted"/>
<dbReference type="Proteomes" id="UP000630097">
    <property type="component" value="Unassembled WGS sequence"/>
</dbReference>
<dbReference type="SUPFAM" id="SSF103473">
    <property type="entry name" value="MFS general substrate transporter"/>
    <property type="match status" value="1"/>
</dbReference>
<sequence>MLGTRTLGVAYPLLALALTGSAAEVGWVGFILTVPSLVMYLPAGVVADRFSPRIVMLVSEGARGIAAFSVFAAMAWAELGVTHLKIAAFVEGATWVMYAVAETALIRSIAPGTPPDRALTGSETASHVAVLTGRPLGGLLFGLGKGIPFITNAIFFATSFVALLFIREPRSRRRSEFTRESLGSRRPAFWREVGQGISELWNNEFLRQAMGVTAATNLMVNALIMVFLASSADLSPVEVGLVLAAGGLSGSVGSGIASRVFRWKPSLQRFPLLFAQVWIWVIALLVAALAPRPYSFGLATLLTGVTGSISNMAIRTEEMSNVREDLVARVMSIHRLVVHGVVCLAAPLGGLLVTRFGPAQATVILMAAMLFVAVCATLAWLVRGRRLSGVRSLPHKSRPPLKTSLRIGLDLEMVDALKTKQIENSRQSVLV</sequence>
<evidence type="ECO:0000256" key="6">
    <source>
        <dbReference type="SAM" id="Phobius"/>
    </source>
</evidence>
<keyword evidence="4 6" id="KW-1133">Transmembrane helix</keyword>
<dbReference type="InterPro" id="IPR036259">
    <property type="entry name" value="MFS_trans_sf"/>
</dbReference>
<keyword evidence="2" id="KW-1003">Cell membrane</keyword>
<comment type="caution">
    <text evidence="7">The sequence shown here is derived from an EMBL/GenBank/DDBJ whole genome shotgun (WGS) entry which is preliminary data.</text>
</comment>
<dbReference type="PANTHER" id="PTHR23513:SF6">
    <property type="entry name" value="MAJOR FACILITATOR SUPERFAMILY ASSOCIATED DOMAIN-CONTAINING PROTEIN"/>
    <property type="match status" value="1"/>
</dbReference>
<evidence type="ECO:0000256" key="5">
    <source>
        <dbReference type="ARBA" id="ARBA00023136"/>
    </source>
</evidence>
<reference evidence="7 8" key="1">
    <citation type="submission" date="2021-01" db="EMBL/GenBank/DDBJ databases">
        <title>Whole genome shotgun sequence of Planotetraspora kaengkrachanensis NBRC 104272.</title>
        <authorList>
            <person name="Komaki H."/>
            <person name="Tamura T."/>
        </authorList>
    </citation>
    <scope>NUCLEOTIDE SEQUENCE [LARGE SCALE GENOMIC DNA]</scope>
    <source>
        <strain evidence="7 8">NBRC 104272</strain>
    </source>
</reference>
<dbReference type="PANTHER" id="PTHR23513">
    <property type="entry name" value="INTEGRAL MEMBRANE EFFLUX PROTEIN-RELATED"/>
    <property type="match status" value="1"/>
</dbReference>
<feature type="transmembrane region" description="Helical" evidence="6">
    <location>
        <begin position="273"/>
        <end position="290"/>
    </location>
</feature>
<evidence type="ECO:0000256" key="2">
    <source>
        <dbReference type="ARBA" id="ARBA00022475"/>
    </source>
</evidence>
<name>A0A8J3VAI2_9ACTN</name>
<dbReference type="CDD" id="cd06173">
    <property type="entry name" value="MFS_MefA_like"/>
    <property type="match status" value="1"/>
</dbReference>
<feature type="transmembrane region" description="Helical" evidence="6">
    <location>
        <begin position="32"/>
        <end position="50"/>
    </location>
</feature>
<feature type="transmembrane region" description="Helical" evidence="6">
    <location>
        <begin position="146"/>
        <end position="166"/>
    </location>
</feature>
<dbReference type="InterPro" id="IPR011701">
    <property type="entry name" value="MFS"/>
</dbReference>
<feature type="transmembrane region" description="Helical" evidence="6">
    <location>
        <begin position="62"/>
        <end position="79"/>
    </location>
</feature>
<dbReference type="EMBL" id="BONV01000037">
    <property type="protein sequence ID" value="GIG83321.1"/>
    <property type="molecule type" value="Genomic_DNA"/>
</dbReference>
<organism evidence="7 8">
    <name type="scientific">Planotetraspora kaengkrachanensis</name>
    <dbReference type="NCBI Taxonomy" id="575193"/>
    <lineage>
        <taxon>Bacteria</taxon>
        <taxon>Bacillati</taxon>
        <taxon>Actinomycetota</taxon>
        <taxon>Actinomycetes</taxon>
        <taxon>Streptosporangiales</taxon>
        <taxon>Streptosporangiaceae</taxon>
        <taxon>Planotetraspora</taxon>
    </lineage>
</organism>
<dbReference type="AlphaFoldDB" id="A0A8J3VAI2"/>
<keyword evidence="5 6" id="KW-0472">Membrane</keyword>
<evidence type="ECO:0000256" key="4">
    <source>
        <dbReference type="ARBA" id="ARBA00022989"/>
    </source>
</evidence>
<evidence type="ECO:0000313" key="8">
    <source>
        <dbReference type="Proteomes" id="UP000630097"/>
    </source>
</evidence>
<protein>
    <recommendedName>
        <fullName evidence="9">MFS transporter</fullName>
    </recommendedName>
</protein>
<keyword evidence="8" id="KW-1185">Reference proteome</keyword>
<keyword evidence="3 6" id="KW-0812">Transmembrane</keyword>
<evidence type="ECO:0000256" key="3">
    <source>
        <dbReference type="ARBA" id="ARBA00022692"/>
    </source>
</evidence>
<gene>
    <name evidence="7" type="ORF">Pka01_64480</name>
</gene>
<feature type="transmembrane region" description="Helical" evidence="6">
    <location>
        <begin position="359"/>
        <end position="382"/>
    </location>
</feature>
<dbReference type="Gene3D" id="1.20.1250.20">
    <property type="entry name" value="MFS general substrate transporter like domains"/>
    <property type="match status" value="1"/>
</dbReference>
<feature type="transmembrane region" description="Helical" evidence="6">
    <location>
        <begin position="296"/>
        <end position="314"/>
    </location>
</feature>